<dbReference type="Proteomes" id="UP000229893">
    <property type="component" value="Unassembled WGS sequence"/>
</dbReference>
<dbReference type="AlphaFoldDB" id="A0A2H0N7T3"/>
<accession>A0A2H0N7T3</accession>
<organism evidence="1 2">
    <name type="scientific">Candidatus Liptonbacteria bacterium CG11_big_fil_rev_8_21_14_0_20_35_14</name>
    <dbReference type="NCBI Taxonomy" id="1974634"/>
    <lineage>
        <taxon>Bacteria</taxon>
        <taxon>Candidatus Liptoniibacteriota</taxon>
    </lineage>
</organism>
<sequence>MNISLSDSVEEAIIKLAERDNVPEATKAIELIKIALEMEEDNIWDRIATKRLETDNKRISHKDAWK</sequence>
<evidence type="ECO:0000313" key="2">
    <source>
        <dbReference type="Proteomes" id="UP000229893"/>
    </source>
</evidence>
<dbReference type="EMBL" id="PCWO01000024">
    <property type="protein sequence ID" value="PIR04962.1"/>
    <property type="molecule type" value="Genomic_DNA"/>
</dbReference>
<evidence type="ECO:0000313" key="1">
    <source>
        <dbReference type="EMBL" id="PIR04962.1"/>
    </source>
</evidence>
<evidence type="ECO:0008006" key="3">
    <source>
        <dbReference type="Google" id="ProtNLM"/>
    </source>
</evidence>
<comment type="caution">
    <text evidence="1">The sequence shown here is derived from an EMBL/GenBank/DDBJ whole genome shotgun (WGS) entry which is preliminary data.</text>
</comment>
<proteinExistence type="predicted"/>
<protein>
    <recommendedName>
        <fullName evidence="3">Antitoxin, RHH family protein</fullName>
    </recommendedName>
</protein>
<name>A0A2H0N7T3_9BACT</name>
<gene>
    <name evidence="1" type="ORF">COV57_01595</name>
</gene>
<reference evidence="1 2" key="1">
    <citation type="submission" date="2017-09" db="EMBL/GenBank/DDBJ databases">
        <title>Depth-based differentiation of microbial function through sediment-hosted aquifers and enrichment of novel symbionts in the deep terrestrial subsurface.</title>
        <authorList>
            <person name="Probst A.J."/>
            <person name="Ladd B."/>
            <person name="Jarett J.K."/>
            <person name="Geller-Mcgrath D.E."/>
            <person name="Sieber C.M."/>
            <person name="Emerson J.B."/>
            <person name="Anantharaman K."/>
            <person name="Thomas B.C."/>
            <person name="Malmstrom R."/>
            <person name="Stieglmeier M."/>
            <person name="Klingl A."/>
            <person name="Woyke T."/>
            <person name="Ryan C.M."/>
            <person name="Banfield J.F."/>
        </authorList>
    </citation>
    <scope>NUCLEOTIDE SEQUENCE [LARGE SCALE GENOMIC DNA]</scope>
    <source>
        <strain evidence="1">CG11_big_fil_rev_8_21_14_0_20_35_14</strain>
    </source>
</reference>